<evidence type="ECO:0000313" key="3">
    <source>
        <dbReference type="Proteomes" id="UP000192578"/>
    </source>
</evidence>
<name>A0A9X6NB51_HYPEX</name>
<evidence type="ECO:0000313" key="2">
    <source>
        <dbReference type="EMBL" id="OWA50997.1"/>
    </source>
</evidence>
<organism evidence="2 3">
    <name type="scientific">Hypsibius exemplaris</name>
    <name type="common">Freshwater tardigrade</name>
    <dbReference type="NCBI Taxonomy" id="2072580"/>
    <lineage>
        <taxon>Eukaryota</taxon>
        <taxon>Metazoa</taxon>
        <taxon>Ecdysozoa</taxon>
        <taxon>Tardigrada</taxon>
        <taxon>Eutardigrada</taxon>
        <taxon>Parachela</taxon>
        <taxon>Hypsibioidea</taxon>
        <taxon>Hypsibiidae</taxon>
        <taxon>Hypsibius</taxon>
    </lineage>
</organism>
<feature type="region of interest" description="Disordered" evidence="1">
    <location>
        <begin position="194"/>
        <end position="221"/>
    </location>
</feature>
<gene>
    <name evidence="2" type="ORF">BV898_15497</name>
</gene>
<sequence>MTSSPLLLPAQPSCRHRRAPCRWEWIRKYCRTTTSLFILLSLIPCLPCAAVLHRSPTKKGVSSQAHQVHLPPIQQSYCWNEYEDLPSRAIASPVVVRGLCMVIYSRGSLAQVNATFYVTDVLKAPPLMKEYLEENPKVQLNFGLLEEWTGFPETADDVEQENLLRGQTCALQRVDLQREYLLFLRPRFLPTGRGEFPRGHGADSEVGTLDGESGGPQWISGNSPRLESWSVFAAPEMATPTAVESVQKGLRQGQ</sequence>
<comment type="caution">
    <text evidence="2">The sequence shown here is derived from an EMBL/GenBank/DDBJ whole genome shotgun (WGS) entry which is preliminary data.</text>
</comment>
<keyword evidence="3" id="KW-1185">Reference proteome</keyword>
<dbReference type="Proteomes" id="UP000192578">
    <property type="component" value="Unassembled WGS sequence"/>
</dbReference>
<evidence type="ECO:0000256" key="1">
    <source>
        <dbReference type="SAM" id="MobiDB-lite"/>
    </source>
</evidence>
<proteinExistence type="predicted"/>
<reference evidence="3" key="1">
    <citation type="submission" date="2017-01" db="EMBL/GenBank/DDBJ databases">
        <title>Comparative genomics of anhydrobiosis in the tardigrade Hypsibius dujardini.</title>
        <authorList>
            <person name="Yoshida Y."/>
            <person name="Koutsovoulos G."/>
            <person name="Laetsch D."/>
            <person name="Stevens L."/>
            <person name="Kumar S."/>
            <person name="Horikawa D."/>
            <person name="Ishino K."/>
            <person name="Komine S."/>
            <person name="Tomita M."/>
            <person name="Blaxter M."/>
            <person name="Arakawa K."/>
        </authorList>
    </citation>
    <scope>NUCLEOTIDE SEQUENCE [LARGE SCALE GENOMIC DNA]</scope>
    <source>
        <strain evidence="3">Z151</strain>
    </source>
</reference>
<dbReference type="EMBL" id="MTYJ01000211">
    <property type="protein sequence ID" value="OWA50997.1"/>
    <property type="molecule type" value="Genomic_DNA"/>
</dbReference>
<protein>
    <submittedName>
        <fullName evidence="2">Uncharacterized protein</fullName>
    </submittedName>
</protein>
<dbReference type="OrthoDB" id="6133584at2759"/>
<dbReference type="AlphaFoldDB" id="A0A9X6NB51"/>
<accession>A0A9X6NB51</accession>